<reference evidence="2" key="1">
    <citation type="submission" date="2022-06" db="EMBL/GenBank/DDBJ databases">
        <title>Gracilimonas sp. CAU 1638 isolated from sea sediment.</title>
        <authorList>
            <person name="Kim W."/>
        </authorList>
    </citation>
    <scope>NUCLEOTIDE SEQUENCE</scope>
    <source>
        <strain evidence="2">CAU 1638</strain>
    </source>
</reference>
<name>A0A9X2RF13_9BACT</name>
<gene>
    <name evidence="2" type="ORF">NM125_00660</name>
</gene>
<organism evidence="2 3">
    <name type="scientific">Gracilimonas sediminicola</name>
    <dbReference type="NCBI Taxonomy" id="2952158"/>
    <lineage>
        <taxon>Bacteria</taxon>
        <taxon>Pseudomonadati</taxon>
        <taxon>Balneolota</taxon>
        <taxon>Balneolia</taxon>
        <taxon>Balneolales</taxon>
        <taxon>Balneolaceae</taxon>
        <taxon>Gracilimonas</taxon>
    </lineage>
</organism>
<dbReference type="AlphaFoldDB" id="A0A9X2RF13"/>
<keyword evidence="3" id="KW-1185">Reference proteome</keyword>
<evidence type="ECO:0000313" key="2">
    <source>
        <dbReference type="EMBL" id="MCP9290084.1"/>
    </source>
</evidence>
<sequence>MGRAMLFLVSGLVIISGIIQMANMNRTEMLPERTATHFNEQQAKNVAASLIDNAIQNLLVDMEWSDDITMSTASGASGTLYMTQPDPDDEYRVLLTSYGTYGGYQAEIEVLMQRDSFSRYSYFTDSETFAPPYDHIKIWWWNGDQVTGPVHTNGTFSMSGSPTFNGFISSPNDWVGYTGDETSSDPATRHGSDSPNFNGGTNFNLTKTKDLPGTEQINLLKSQATLSFSSNKDVEFYEDVLGEGYVKVKDVGCSDPITCYDHYKLSSYENAEGGVVISVDGHANVVGEVKGSVTLHAKDDINIMGDIVYDTDPRVDSTSTDLLGLVSEEDVEVDRWAHSYNGSSDLTIHASIMALGTSFEVEDYSSGSPRGTLDLLGGIVQKNRGAVGTFSGGSVASGYTKDYVYDTRLQQTIPPSFPRESVFSLVYWRDKPVVKVNS</sequence>
<evidence type="ECO:0000313" key="3">
    <source>
        <dbReference type="Proteomes" id="UP001139125"/>
    </source>
</evidence>
<dbReference type="RefSeq" id="WP_255131833.1">
    <property type="nucleotide sequence ID" value="NZ_JANDBC010000001.1"/>
</dbReference>
<evidence type="ECO:0000256" key="1">
    <source>
        <dbReference type="SAM" id="MobiDB-lite"/>
    </source>
</evidence>
<protein>
    <submittedName>
        <fullName evidence="2">DUF4900 domain-containing protein</fullName>
    </submittedName>
</protein>
<feature type="compositionally biased region" description="Polar residues" evidence="1">
    <location>
        <begin position="193"/>
        <end position="202"/>
    </location>
</feature>
<dbReference type="Proteomes" id="UP001139125">
    <property type="component" value="Unassembled WGS sequence"/>
</dbReference>
<dbReference type="EMBL" id="JANDBC010000001">
    <property type="protein sequence ID" value="MCP9290084.1"/>
    <property type="molecule type" value="Genomic_DNA"/>
</dbReference>
<proteinExistence type="predicted"/>
<feature type="region of interest" description="Disordered" evidence="1">
    <location>
        <begin position="179"/>
        <end position="202"/>
    </location>
</feature>
<accession>A0A9X2RF13</accession>
<comment type="caution">
    <text evidence="2">The sequence shown here is derived from an EMBL/GenBank/DDBJ whole genome shotgun (WGS) entry which is preliminary data.</text>
</comment>